<evidence type="ECO:0000256" key="2">
    <source>
        <dbReference type="ARBA" id="ARBA00011900"/>
    </source>
</evidence>
<evidence type="ECO:0000256" key="5">
    <source>
        <dbReference type="ARBA" id="ARBA00022691"/>
    </source>
</evidence>
<protein>
    <recommendedName>
        <fullName evidence="2">site-specific DNA-methyltransferase (adenine-specific)</fullName>
        <ecNumber evidence="2">2.1.1.72</ecNumber>
    </recommendedName>
</protein>
<organism evidence="7 8">
    <name type="scientific">Vibrio owensii CAIM 1854 = LMG 25443</name>
    <dbReference type="NCBI Taxonomy" id="1229493"/>
    <lineage>
        <taxon>Bacteria</taxon>
        <taxon>Pseudomonadati</taxon>
        <taxon>Pseudomonadota</taxon>
        <taxon>Gammaproteobacteria</taxon>
        <taxon>Vibrionales</taxon>
        <taxon>Vibrionaceae</taxon>
        <taxon>Vibrio</taxon>
    </lineage>
</organism>
<sequence>MKPLIKWAGGKTWLAKRAERIVNDISPERVVEPFAGSAAFSLYYEFDNVILNDANPALINLYKQLSSGYEINPDEFLLEADFFYAAREELNNALLSGQDLGEKEAGLFWYLCKHSFNGLVRQSKRAGKFNMPFGEYKGIATPPDTKEFMRVAKNWTFNCGCFSEVDITDAQLVLIDPPYEKTFNAYTKDKNENLQERIVNMLGGYDGAVIATNTLLPELTHIYREEGFTVYKTPVRRSISCKGSGRGKTFEMIALRGFSKKQFRRYMDGLQPYYPKAVGL</sequence>
<dbReference type="InterPro" id="IPR023095">
    <property type="entry name" value="Ade_MeTrfase_dom_2"/>
</dbReference>
<reference evidence="7 8" key="1">
    <citation type="submission" date="2014-07" db="EMBL/GenBank/DDBJ databases">
        <title>Unique and conserved regions in Vibrio harveyi and related species in comparison with the shrimp pathogen Vibrio harveyi CAIM 1792.</title>
        <authorList>
            <person name="Espinoza-Valles I."/>
            <person name="Vora G."/>
            <person name="Leekitcharoenphon P."/>
            <person name="Ussery D."/>
            <person name="Hoj L."/>
            <person name="Gomez-Gil B."/>
        </authorList>
    </citation>
    <scope>NUCLEOTIDE SEQUENCE [LARGE SCALE GENOMIC DNA]</scope>
    <source>
        <strain evidence="8">CAIM 1854 / LMG 25443</strain>
    </source>
</reference>
<dbReference type="InterPro" id="IPR029063">
    <property type="entry name" value="SAM-dependent_MTases_sf"/>
</dbReference>
<dbReference type="InterPro" id="IPR012327">
    <property type="entry name" value="MeTrfase_D12"/>
</dbReference>
<keyword evidence="3" id="KW-0489">Methyltransferase</keyword>
<evidence type="ECO:0000313" key="8">
    <source>
        <dbReference type="Proteomes" id="UP000031586"/>
    </source>
</evidence>
<comment type="caution">
    <text evidence="7">The sequence shown here is derived from an EMBL/GenBank/DDBJ whole genome shotgun (WGS) entry which is preliminary data.</text>
</comment>
<comment type="similarity">
    <text evidence="1">Belongs to the N(4)/N(6)-methyltransferase family.</text>
</comment>
<dbReference type="GO" id="GO:0006298">
    <property type="term" value="P:mismatch repair"/>
    <property type="evidence" value="ECO:0007669"/>
    <property type="project" value="TreeGrafter"/>
</dbReference>
<evidence type="ECO:0000256" key="6">
    <source>
        <dbReference type="ARBA" id="ARBA00047942"/>
    </source>
</evidence>
<evidence type="ECO:0000313" key="7">
    <source>
        <dbReference type="EMBL" id="KIF50996.1"/>
    </source>
</evidence>
<evidence type="ECO:0000256" key="1">
    <source>
        <dbReference type="ARBA" id="ARBA00006594"/>
    </source>
</evidence>
<dbReference type="Pfam" id="PF02086">
    <property type="entry name" value="MethyltransfD12"/>
    <property type="match status" value="1"/>
</dbReference>
<dbReference type="GO" id="GO:0009007">
    <property type="term" value="F:site-specific DNA-methyltransferase (adenine-specific) activity"/>
    <property type="evidence" value="ECO:0007669"/>
    <property type="project" value="UniProtKB-EC"/>
</dbReference>
<name>A0A0C1ZD85_9VIBR</name>
<evidence type="ECO:0000256" key="4">
    <source>
        <dbReference type="ARBA" id="ARBA00022679"/>
    </source>
</evidence>
<gene>
    <name evidence="7" type="ORF">H735_22085</name>
</gene>
<dbReference type="GO" id="GO:0043565">
    <property type="term" value="F:sequence-specific DNA binding"/>
    <property type="evidence" value="ECO:0007669"/>
    <property type="project" value="TreeGrafter"/>
</dbReference>
<dbReference type="EMBL" id="JPRD01000044">
    <property type="protein sequence ID" value="KIF50996.1"/>
    <property type="molecule type" value="Genomic_DNA"/>
</dbReference>
<dbReference type="PANTHER" id="PTHR30481">
    <property type="entry name" value="DNA ADENINE METHYLASE"/>
    <property type="match status" value="1"/>
</dbReference>
<dbReference type="GO" id="GO:0032259">
    <property type="term" value="P:methylation"/>
    <property type="evidence" value="ECO:0007669"/>
    <property type="project" value="UniProtKB-KW"/>
</dbReference>
<keyword evidence="5" id="KW-0949">S-adenosyl-L-methionine</keyword>
<dbReference type="RefSeq" id="WP_020195291.1">
    <property type="nucleotide sequence ID" value="NZ_BAOH01000018.1"/>
</dbReference>
<dbReference type="EC" id="2.1.1.72" evidence="2"/>
<dbReference type="PATRIC" id="fig|1229493.5.peg.3821"/>
<proteinExistence type="inferred from homology"/>
<dbReference type="GO" id="GO:0009307">
    <property type="term" value="P:DNA restriction-modification system"/>
    <property type="evidence" value="ECO:0007669"/>
    <property type="project" value="InterPro"/>
</dbReference>
<keyword evidence="4" id="KW-0808">Transferase</keyword>
<accession>A0A0C1ZD85</accession>
<evidence type="ECO:0000256" key="3">
    <source>
        <dbReference type="ARBA" id="ARBA00022603"/>
    </source>
</evidence>
<dbReference type="GO" id="GO:1904047">
    <property type="term" value="F:S-adenosyl-L-methionine binding"/>
    <property type="evidence" value="ECO:0007669"/>
    <property type="project" value="TreeGrafter"/>
</dbReference>
<comment type="catalytic activity">
    <reaction evidence="6">
        <text>a 2'-deoxyadenosine in DNA + S-adenosyl-L-methionine = an N(6)-methyl-2'-deoxyadenosine in DNA + S-adenosyl-L-homocysteine + H(+)</text>
        <dbReference type="Rhea" id="RHEA:15197"/>
        <dbReference type="Rhea" id="RHEA-COMP:12418"/>
        <dbReference type="Rhea" id="RHEA-COMP:12419"/>
        <dbReference type="ChEBI" id="CHEBI:15378"/>
        <dbReference type="ChEBI" id="CHEBI:57856"/>
        <dbReference type="ChEBI" id="CHEBI:59789"/>
        <dbReference type="ChEBI" id="CHEBI:90615"/>
        <dbReference type="ChEBI" id="CHEBI:90616"/>
        <dbReference type="EC" id="2.1.1.72"/>
    </reaction>
</comment>
<dbReference type="PRINTS" id="PR00505">
    <property type="entry name" value="D12N6MTFRASE"/>
</dbReference>
<dbReference type="Gene3D" id="3.40.50.150">
    <property type="entry name" value="Vaccinia Virus protein VP39"/>
    <property type="match status" value="1"/>
</dbReference>
<dbReference type="Gene3D" id="1.10.1020.10">
    <property type="entry name" value="Adenine-specific Methyltransferase, Domain 2"/>
    <property type="match status" value="1"/>
</dbReference>
<dbReference type="AlphaFoldDB" id="A0A0C1ZD85"/>
<dbReference type="SUPFAM" id="SSF53335">
    <property type="entry name" value="S-adenosyl-L-methionine-dependent methyltransferases"/>
    <property type="match status" value="1"/>
</dbReference>
<dbReference type="PANTHER" id="PTHR30481:SF3">
    <property type="entry name" value="DNA ADENINE METHYLASE"/>
    <property type="match status" value="1"/>
</dbReference>
<dbReference type="Proteomes" id="UP000031586">
    <property type="component" value="Unassembled WGS sequence"/>
</dbReference>
<dbReference type="NCBIfam" id="TIGR00571">
    <property type="entry name" value="dam"/>
    <property type="match status" value="1"/>
</dbReference>